<evidence type="ECO:0000313" key="9">
    <source>
        <dbReference type="Proteomes" id="UP001597181"/>
    </source>
</evidence>
<dbReference type="Proteomes" id="UP001597181">
    <property type="component" value="Unassembled WGS sequence"/>
</dbReference>
<dbReference type="InterPro" id="IPR012000">
    <property type="entry name" value="Thiamin_PyroP_enz_cen_dom"/>
</dbReference>
<dbReference type="CDD" id="cd07035">
    <property type="entry name" value="TPP_PYR_POX_like"/>
    <property type="match status" value="1"/>
</dbReference>
<evidence type="ECO:0000256" key="1">
    <source>
        <dbReference type="ARBA" id="ARBA00007812"/>
    </source>
</evidence>
<evidence type="ECO:0000256" key="4">
    <source>
        <dbReference type="SAM" id="MobiDB-lite"/>
    </source>
</evidence>
<proteinExistence type="inferred from homology"/>
<feature type="domain" description="Thiamine pyrophosphate enzyme central" evidence="5">
    <location>
        <begin position="208"/>
        <end position="339"/>
    </location>
</feature>
<evidence type="ECO:0000259" key="6">
    <source>
        <dbReference type="Pfam" id="PF02775"/>
    </source>
</evidence>
<dbReference type="Pfam" id="PF02775">
    <property type="entry name" value="TPP_enzyme_C"/>
    <property type="match status" value="1"/>
</dbReference>
<comment type="similarity">
    <text evidence="1 3">Belongs to the TPP enzyme family.</text>
</comment>
<protein>
    <submittedName>
        <fullName evidence="8">Thiamine pyrophosphate-binding protein</fullName>
    </submittedName>
</protein>
<evidence type="ECO:0000259" key="7">
    <source>
        <dbReference type="Pfam" id="PF02776"/>
    </source>
</evidence>
<dbReference type="InterPro" id="IPR029035">
    <property type="entry name" value="DHS-like_NAD/FAD-binding_dom"/>
</dbReference>
<organism evidence="8 9">
    <name type="scientific">Leucobacter albus</name>
    <dbReference type="NCBI Taxonomy" id="272210"/>
    <lineage>
        <taxon>Bacteria</taxon>
        <taxon>Bacillati</taxon>
        <taxon>Actinomycetota</taxon>
        <taxon>Actinomycetes</taxon>
        <taxon>Micrococcales</taxon>
        <taxon>Microbacteriaceae</taxon>
        <taxon>Leucobacter</taxon>
    </lineage>
</organism>
<dbReference type="PANTHER" id="PTHR18968:SF13">
    <property type="entry name" value="ACETOLACTATE SYNTHASE CATALYTIC SUBUNIT, MITOCHONDRIAL"/>
    <property type="match status" value="1"/>
</dbReference>
<dbReference type="InterPro" id="IPR012001">
    <property type="entry name" value="Thiamin_PyroP_enz_TPP-bd_dom"/>
</dbReference>
<dbReference type="SUPFAM" id="SSF52518">
    <property type="entry name" value="Thiamin diphosphate-binding fold (THDP-binding)"/>
    <property type="match status" value="2"/>
</dbReference>
<dbReference type="SUPFAM" id="SSF52467">
    <property type="entry name" value="DHS-like NAD/FAD-binding domain"/>
    <property type="match status" value="1"/>
</dbReference>
<dbReference type="RefSeq" id="WP_343960419.1">
    <property type="nucleotide sequence ID" value="NZ_BAAAKZ010000008.1"/>
</dbReference>
<evidence type="ECO:0000256" key="2">
    <source>
        <dbReference type="ARBA" id="ARBA00023052"/>
    </source>
</evidence>
<dbReference type="CDD" id="cd00568">
    <property type="entry name" value="TPP_enzymes"/>
    <property type="match status" value="1"/>
</dbReference>
<accession>A0ABW3TQ98</accession>
<evidence type="ECO:0000256" key="3">
    <source>
        <dbReference type="RuleBase" id="RU362132"/>
    </source>
</evidence>
<dbReference type="PANTHER" id="PTHR18968">
    <property type="entry name" value="THIAMINE PYROPHOSPHATE ENZYMES"/>
    <property type="match status" value="1"/>
</dbReference>
<evidence type="ECO:0000259" key="5">
    <source>
        <dbReference type="Pfam" id="PF00205"/>
    </source>
</evidence>
<feature type="domain" description="Thiamine pyrophosphate enzyme N-terminal TPP-binding" evidence="7">
    <location>
        <begin position="14"/>
        <end position="113"/>
    </location>
</feature>
<gene>
    <name evidence="8" type="ORF">ACFQ3U_11170</name>
</gene>
<dbReference type="Gene3D" id="3.40.50.1220">
    <property type="entry name" value="TPP-binding domain"/>
    <property type="match status" value="1"/>
</dbReference>
<dbReference type="InterPro" id="IPR045229">
    <property type="entry name" value="TPP_enz"/>
</dbReference>
<name>A0ABW3TQ98_9MICO</name>
<dbReference type="Pfam" id="PF02776">
    <property type="entry name" value="TPP_enzyme_N"/>
    <property type="match status" value="1"/>
</dbReference>
<feature type="region of interest" description="Disordered" evidence="4">
    <location>
        <begin position="171"/>
        <end position="201"/>
    </location>
</feature>
<evidence type="ECO:0000313" key="8">
    <source>
        <dbReference type="EMBL" id="MFD1202454.1"/>
    </source>
</evidence>
<keyword evidence="2 3" id="KW-0786">Thiamine pyrophosphate</keyword>
<sequence length="585" mass="58563">MNSPVTQTALASPTVSQVVAAELAGAVNTVFGVVGNGNAHVVDALIAAGVPFTPTRHEAGAVGAADGFARATGALALATTTYGPGFTNALTPLAEAVAAKSPLVLLTGAPPATPRPWDIDQAACARAVGAAVVRLATTGVAEALRDAVGHARNRRNPVVIELPYDIATRPALPGPGARGASPGVSTAGRAPAAPGGRGELTPSEASLVAEAASVLAGAERPLVVAGAGALRAGVITDLAAIARELGAATATTAVARGAFGEGVASLGVIGGFAAPAAAAQLEAADAVLVVGASLNPFSTRFGRVFGSASVVRIDLDPGPTQAPVALSIAGDAATLVPALREVLGERVGETVGPAGVTASTWGELACEAAASGASQERRPIAERAGDGRLDPRAVADRLAQILPRRLRLVQDIGHSISWAPQRFAPNPELPPLFMGSAFQSTGLGLLGAIGACEASRGELVVAAMGDGSSLMALADLDTLARSRTSCVVLVWNDAAYNAEVLQYANAQGLNPAPMLIDEVDFAAAARAVGGAGSTITELADLAPFEAWLEGGDGLYLLDCRISRAVEAPFMEEITASVVRHDTLPT</sequence>
<dbReference type="EMBL" id="JBHTLY010000005">
    <property type="protein sequence ID" value="MFD1202454.1"/>
    <property type="molecule type" value="Genomic_DNA"/>
</dbReference>
<dbReference type="InterPro" id="IPR029061">
    <property type="entry name" value="THDP-binding"/>
</dbReference>
<dbReference type="Gene3D" id="3.40.50.970">
    <property type="match status" value="2"/>
</dbReference>
<dbReference type="InterPro" id="IPR011766">
    <property type="entry name" value="TPP_enzyme_TPP-bd"/>
</dbReference>
<keyword evidence="9" id="KW-1185">Reference proteome</keyword>
<reference evidence="9" key="1">
    <citation type="journal article" date="2019" name="Int. J. Syst. Evol. Microbiol.">
        <title>The Global Catalogue of Microorganisms (GCM) 10K type strain sequencing project: providing services to taxonomists for standard genome sequencing and annotation.</title>
        <authorList>
            <consortium name="The Broad Institute Genomics Platform"/>
            <consortium name="The Broad Institute Genome Sequencing Center for Infectious Disease"/>
            <person name="Wu L."/>
            <person name="Ma J."/>
        </authorList>
    </citation>
    <scope>NUCLEOTIDE SEQUENCE [LARGE SCALE GENOMIC DNA]</scope>
    <source>
        <strain evidence="9">CCUG 50213</strain>
    </source>
</reference>
<dbReference type="Pfam" id="PF00205">
    <property type="entry name" value="TPP_enzyme_M"/>
    <property type="match status" value="1"/>
</dbReference>
<comment type="caution">
    <text evidence="8">The sequence shown here is derived from an EMBL/GenBank/DDBJ whole genome shotgun (WGS) entry which is preliminary data.</text>
</comment>
<feature type="domain" description="Thiamine pyrophosphate enzyme TPP-binding" evidence="6">
    <location>
        <begin position="411"/>
        <end position="544"/>
    </location>
</feature>